<protein>
    <submittedName>
        <fullName evidence="1">Uncharacterized protein</fullName>
    </submittedName>
</protein>
<reference evidence="1" key="1">
    <citation type="submission" date="2020-11" db="EMBL/GenBank/DDBJ databases">
        <authorList>
            <consortium name="DOE Joint Genome Institute"/>
            <person name="Ahrendt S."/>
            <person name="Riley R."/>
            <person name="Andreopoulos W."/>
            <person name="Labutti K."/>
            <person name="Pangilinan J."/>
            <person name="Ruiz-Duenas F.J."/>
            <person name="Barrasa J.M."/>
            <person name="Sanchez-Garcia M."/>
            <person name="Camarero S."/>
            <person name="Miyauchi S."/>
            <person name="Serrano A."/>
            <person name="Linde D."/>
            <person name="Babiker R."/>
            <person name="Drula E."/>
            <person name="Ayuso-Fernandez I."/>
            <person name="Pacheco R."/>
            <person name="Padilla G."/>
            <person name="Ferreira P."/>
            <person name="Barriuso J."/>
            <person name="Kellner H."/>
            <person name="Castanera R."/>
            <person name="Alfaro M."/>
            <person name="Ramirez L."/>
            <person name="Pisabarro A.G."/>
            <person name="Kuo A."/>
            <person name="Tritt A."/>
            <person name="Lipzen A."/>
            <person name="He G."/>
            <person name="Yan M."/>
            <person name="Ng V."/>
            <person name="Cullen D."/>
            <person name="Martin F."/>
            <person name="Rosso M.-N."/>
            <person name="Henrissat B."/>
            <person name="Hibbett D."/>
            <person name="Martinez A.T."/>
            <person name="Grigoriev I.V."/>
        </authorList>
    </citation>
    <scope>NUCLEOTIDE SEQUENCE</scope>
    <source>
        <strain evidence="1">MF-IS2</strain>
    </source>
</reference>
<dbReference type="AlphaFoldDB" id="A0A9P5XGJ2"/>
<evidence type="ECO:0000313" key="1">
    <source>
        <dbReference type="EMBL" id="KAF9450300.1"/>
    </source>
</evidence>
<sequence>MKLRRACSSDSPLSYEHYPMKSFCQVTGVGIRKAWVHCLGGVGGYKIFGICGGNHVQDLFNLNIIDSMMFKKALLVAFISATLASTKPIAQANDPAPSVQVPGLGEPCGFIWGTKPCSNPHFKCCYRYPDAGYCLPVCPKKYPPA</sequence>
<comment type="caution">
    <text evidence="1">The sequence shown here is derived from an EMBL/GenBank/DDBJ whole genome shotgun (WGS) entry which is preliminary data.</text>
</comment>
<name>A0A9P5XGJ2_9AGAR</name>
<dbReference type="Proteomes" id="UP000807342">
    <property type="component" value="Unassembled WGS sequence"/>
</dbReference>
<proteinExistence type="predicted"/>
<gene>
    <name evidence="1" type="ORF">P691DRAFT_480409</name>
</gene>
<organism evidence="1 2">
    <name type="scientific">Macrolepiota fuliginosa MF-IS2</name>
    <dbReference type="NCBI Taxonomy" id="1400762"/>
    <lineage>
        <taxon>Eukaryota</taxon>
        <taxon>Fungi</taxon>
        <taxon>Dikarya</taxon>
        <taxon>Basidiomycota</taxon>
        <taxon>Agaricomycotina</taxon>
        <taxon>Agaricomycetes</taxon>
        <taxon>Agaricomycetidae</taxon>
        <taxon>Agaricales</taxon>
        <taxon>Agaricineae</taxon>
        <taxon>Agaricaceae</taxon>
        <taxon>Macrolepiota</taxon>
    </lineage>
</organism>
<dbReference type="OrthoDB" id="10447017at2759"/>
<evidence type="ECO:0000313" key="2">
    <source>
        <dbReference type="Proteomes" id="UP000807342"/>
    </source>
</evidence>
<dbReference type="EMBL" id="MU151108">
    <property type="protein sequence ID" value="KAF9450300.1"/>
    <property type="molecule type" value="Genomic_DNA"/>
</dbReference>
<accession>A0A9P5XGJ2</accession>
<keyword evidence="2" id="KW-1185">Reference proteome</keyword>